<evidence type="ECO:0000313" key="1">
    <source>
        <dbReference type="EMBL" id="KAL0128926.1"/>
    </source>
</evidence>
<accession>A0AAW2GPE6</accession>
<proteinExistence type="predicted"/>
<dbReference type="AlphaFoldDB" id="A0AAW2GPE6"/>
<comment type="caution">
    <text evidence="1">The sequence shown here is derived from an EMBL/GenBank/DDBJ whole genome shotgun (WGS) entry which is preliminary data.</text>
</comment>
<protein>
    <submittedName>
        <fullName evidence="1">Uncharacterized protein</fullName>
    </submittedName>
</protein>
<dbReference type="EMBL" id="JADYXP020000003">
    <property type="protein sequence ID" value="KAL0128926.1"/>
    <property type="molecule type" value="Genomic_DNA"/>
</dbReference>
<reference evidence="1 2" key="1">
    <citation type="submission" date="2023-03" db="EMBL/GenBank/DDBJ databases">
        <title>High recombination rates correlate with genetic variation in Cardiocondyla obscurior ants.</title>
        <authorList>
            <person name="Errbii M."/>
        </authorList>
    </citation>
    <scope>NUCLEOTIDE SEQUENCE [LARGE SCALE GENOMIC DNA]</scope>
    <source>
        <strain evidence="1">Alpha-2009</strain>
        <tissue evidence="1">Whole body</tissue>
    </source>
</reference>
<keyword evidence="2" id="KW-1185">Reference proteome</keyword>
<gene>
    <name evidence="1" type="ORF">PUN28_003950</name>
</gene>
<name>A0AAW2GPE6_9HYME</name>
<dbReference type="Proteomes" id="UP001430953">
    <property type="component" value="Unassembled WGS sequence"/>
</dbReference>
<sequence>MYHLCGVLAEKSCAFGRKRQTSFWKLGKERHVWARDRAVDFCTRSRASYYDILRYDTINIIFLNN</sequence>
<evidence type="ECO:0000313" key="2">
    <source>
        <dbReference type="Proteomes" id="UP001430953"/>
    </source>
</evidence>
<organism evidence="1 2">
    <name type="scientific">Cardiocondyla obscurior</name>
    <dbReference type="NCBI Taxonomy" id="286306"/>
    <lineage>
        <taxon>Eukaryota</taxon>
        <taxon>Metazoa</taxon>
        <taxon>Ecdysozoa</taxon>
        <taxon>Arthropoda</taxon>
        <taxon>Hexapoda</taxon>
        <taxon>Insecta</taxon>
        <taxon>Pterygota</taxon>
        <taxon>Neoptera</taxon>
        <taxon>Endopterygota</taxon>
        <taxon>Hymenoptera</taxon>
        <taxon>Apocrita</taxon>
        <taxon>Aculeata</taxon>
        <taxon>Formicoidea</taxon>
        <taxon>Formicidae</taxon>
        <taxon>Myrmicinae</taxon>
        <taxon>Cardiocondyla</taxon>
    </lineage>
</organism>